<name>A0A7X8SK14_9BACT</name>
<comment type="caution">
    <text evidence="2">The sequence shown here is derived from an EMBL/GenBank/DDBJ whole genome shotgun (WGS) entry which is preliminary data.</text>
</comment>
<dbReference type="AlphaFoldDB" id="A0A7X8SK14"/>
<accession>A0A7X8SK14</accession>
<evidence type="ECO:0000313" key="2">
    <source>
        <dbReference type="EMBL" id="NLR91572.1"/>
    </source>
</evidence>
<keyword evidence="1" id="KW-0732">Signal</keyword>
<dbReference type="Proteomes" id="UP000585050">
    <property type="component" value="Unassembled WGS sequence"/>
</dbReference>
<protein>
    <submittedName>
        <fullName evidence="2">DUF481 domain-containing protein</fullName>
    </submittedName>
</protein>
<sequence length="239" mass="27949">MKTLLLSFIILFSMTAFSQELDTLKWNNRVSLIGRHQSGNLNQYSIMPTLRSTLHNSKIYVELDVNYQYIKVEEFEVVNDFWVSGLMQYGHQQKIYPVVYGLNGFAQSYHIDKSSFLGGGMGWNVLKQKPNTYLQLHVMAGYLNFQFTETPLHEAFSWSAFARARFPISKLFQVEWEVLTYQSTKDTDYRGLGNLLVLNFMVNKWLGLNIRHQIYYNHKEVPLTENLNSVAYFGLNVQW</sequence>
<feature type="signal peptide" evidence="1">
    <location>
        <begin position="1"/>
        <end position="18"/>
    </location>
</feature>
<dbReference type="EMBL" id="JABAIL010000003">
    <property type="protein sequence ID" value="NLR91572.1"/>
    <property type="molecule type" value="Genomic_DNA"/>
</dbReference>
<dbReference type="InterPro" id="IPR007433">
    <property type="entry name" value="DUF481"/>
</dbReference>
<evidence type="ECO:0000256" key="1">
    <source>
        <dbReference type="SAM" id="SignalP"/>
    </source>
</evidence>
<organism evidence="2 3">
    <name type="scientific">Flammeovirga agarivorans</name>
    <dbReference type="NCBI Taxonomy" id="2726742"/>
    <lineage>
        <taxon>Bacteria</taxon>
        <taxon>Pseudomonadati</taxon>
        <taxon>Bacteroidota</taxon>
        <taxon>Cytophagia</taxon>
        <taxon>Cytophagales</taxon>
        <taxon>Flammeovirgaceae</taxon>
        <taxon>Flammeovirga</taxon>
    </lineage>
</organism>
<gene>
    <name evidence="2" type="ORF">HGP29_10165</name>
</gene>
<reference evidence="2 3" key="1">
    <citation type="submission" date="2020-04" db="EMBL/GenBank/DDBJ databases">
        <title>Flammeovirga sp. SR4, a novel species isolated from seawater.</title>
        <authorList>
            <person name="Wang X."/>
        </authorList>
    </citation>
    <scope>NUCLEOTIDE SEQUENCE [LARGE SCALE GENOMIC DNA]</scope>
    <source>
        <strain evidence="2 3">SR4</strain>
    </source>
</reference>
<dbReference type="RefSeq" id="WP_168882290.1">
    <property type="nucleotide sequence ID" value="NZ_JABAIL010000003.1"/>
</dbReference>
<proteinExistence type="predicted"/>
<feature type="chain" id="PRO_5030562067" evidence="1">
    <location>
        <begin position="19"/>
        <end position="239"/>
    </location>
</feature>
<evidence type="ECO:0000313" key="3">
    <source>
        <dbReference type="Proteomes" id="UP000585050"/>
    </source>
</evidence>
<keyword evidence="3" id="KW-1185">Reference proteome</keyword>
<dbReference type="Pfam" id="PF04338">
    <property type="entry name" value="DUF481"/>
    <property type="match status" value="1"/>
</dbReference>